<gene>
    <name evidence="2" type="ORF">UABAM_05082</name>
</gene>
<dbReference type="KEGG" id="uam:UABAM_05082"/>
<name>A0A5S9ISB4_UABAM</name>
<dbReference type="EMBL" id="AP019860">
    <property type="protein sequence ID" value="BBM86696.1"/>
    <property type="molecule type" value="Genomic_DNA"/>
</dbReference>
<evidence type="ECO:0000313" key="2">
    <source>
        <dbReference type="EMBL" id="BBM86696.1"/>
    </source>
</evidence>
<feature type="transmembrane region" description="Helical" evidence="1">
    <location>
        <begin position="106"/>
        <end position="125"/>
    </location>
</feature>
<accession>A0A5S9ISB4</accession>
<feature type="transmembrane region" description="Helical" evidence="1">
    <location>
        <begin position="34"/>
        <end position="52"/>
    </location>
</feature>
<reference evidence="2 3" key="1">
    <citation type="submission" date="2019-08" db="EMBL/GenBank/DDBJ databases">
        <title>Complete genome sequence of Candidatus Uab amorphum.</title>
        <authorList>
            <person name="Shiratori T."/>
            <person name="Suzuki S."/>
            <person name="Kakizawa Y."/>
            <person name="Ishida K."/>
        </authorList>
    </citation>
    <scope>NUCLEOTIDE SEQUENCE [LARGE SCALE GENOMIC DNA]</scope>
    <source>
        <strain evidence="2 3">SRT547</strain>
    </source>
</reference>
<dbReference type="RefSeq" id="WP_151970742.1">
    <property type="nucleotide sequence ID" value="NZ_AP019860.1"/>
</dbReference>
<dbReference type="OrthoDB" id="960433at2"/>
<keyword evidence="1" id="KW-0472">Membrane</keyword>
<keyword evidence="3" id="KW-1185">Reference proteome</keyword>
<dbReference type="Proteomes" id="UP000326354">
    <property type="component" value="Chromosome"/>
</dbReference>
<keyword evidence="1" id="KW-0812">Transmembrane</keyword>
<evidence type="ECO:0000313" key="3">
    <source>
        <dbReference type="Proteomes" id="UP000326354"/>
    </source>
</evidence>
<feature type="transmembrane region" description="Helical" evidence="1">
    <location>
        <begin position="58"/>
        <end position="77"/>
    </location>
</feature>
<evidence type="ECO:0000256" key="1">
    <source>
        <dbReference type="SAM" id="Phobius"/>
    </source>
</evidence>
<keyword evidence="1" id="KW-1133">Transmembrane helix</keyword>
<sequence length="139" mass="16108">MRLFKIFGEMTDLGDEGTIYFGVPQYRYPSQKAVVLKFAVAMMMVYVVIYTIQRFHLHQSVVSSSVIAGYFFVAYFVHPIPDRCGIRWFSLLIDIPFCVSDDHHRFLLFLEILLSPGLFMMSSVIDFSRLFITPGFITK</sequence>
<organism evidence="2 3">
    <name type="scientific">Uabimicrobium amorphum</name>
    <dbReference type="NCBI Taxonomy" id="2596890"/>
    <lineage>
        <taxon>Bacteria</taxon>
        <taxon>Pseudomonadati</taxon>
        <taxon>Planctomycetota</taxon>
        <taxon>Candidatus Uabimicrobiia</taxon>
        <taxon>Candidatus Uabimicrobiales</taxon>
        <taxon>Candidatus Uabimicrobiaceae</taxon>
        <taxon>Candidatus Uabimicrobium</taxon>
    </lineage>
</organism>
<proteinExistence type="predicted"/>
<dbReference type="AlphaFoldDB" id="A0A5S9ISB4"/>
<protein>
    <submittedName>
        <fullName evidence="2">Uncharacterized protein</fullName>
    </submittedName>
</protein>